<dbReference type="EMBL" id="JBIASD010000004">
    <property type="protein sequence ID" value="MFF3665407.1"/>
    <property type="molecule type" value="Genomic_DNA"/>
</dbReference>
<proteinExistence type="predicted"/>
<dbReference type="Proteomes" id="UP001602013">
    <property type="component" value="Unassembled WGS sequence"/>
</dbReference>
<evidence type="ECO:0000313" key="2">
    <source>
        <dbReference type="Proteomes" id="UP001602013"/>
    </source>
</evidence>
<evidence type="ECO:0000313" key="1">
    <source>
        <dbReference type="EMBL" id="MFF3665407.1"/>
    </source>
</evidence>
<organism evidence="1 2">
    <name type="scientific">Microtetraspora malaysiensis</name>
    <dbReference type="NCBI Taxonomy" id="161358"/>
    <lineage>
        <taxon>Bacteria</taxon>
        <taxon>Bacillati</taxon>
        <taxon>Actinomycetota</taxon>
        <taxon>Actinomycetes</taxon>
        <taxon>Streptosporangiales</taxon>
        <taxon>Streptosporangiaceae</taxon>
        <taxon>Microtetraspora</taxon>
    </lineage>
</organism>
<accession>A0ABW6SKC3</accession>
<keyword evidence="2" id="KW-1185">Reference proteome</keyword>
<reference evidence="1 2" key="1">
    <citation type="submission" date="2024-10" db="EMBL/GenBank/DDBJ databases">
        <title>The Natural Products Discovery Center: Release of the First 8490 Sequenced Strains for Exploring Actinobacteria Biosynthetic Diversity.</title>
        <authorList>
            <person name="Kalkreuter E."/>
            <person name="Kautsar S.A."/>
            <person name="Yang D."/>
            <person name="Bader C.D."/>
            <person name="Teijaro C.N."/>
            <person name="Fluegel L."/>
            <person name="Davis C.M."/>
            <person name="Simpson J.R."/>
            <person name="Lauterbach L."/>
            <person name="Steele A.D."/>
            <person name="Gui C."/>
            <person name="Meng S."/>
            <person name="Li G."/>
            <person name="Viehrig K."/>
            <person name="Ye F."/>
            <person name="Su P."/>
            <person name="Kiefer A.F."/>
            <person name="Nichols A."/>
            <person name="Cepeda A.J."/>
            <person name="Yan W."/>
            <person name="Fan B."/>
            <person name="Jiang Y."/>
            <person name="Adhikari A."/>
            <person name="Zheng C.-J."/>
            <person name="Schuster L."/>
            <person name="Cowan T.M."/>
            <person name="Smanski M.J."/>
            <person name="Chevrette M.G."/>
            <person name="De Carvalho L.P.S."/>
            <person name="Shen B."/>
        </authorList>
    </citation>
    <scope>NUCLEOTIDE SEQUENCE [LARGE SCALE GENOMIC DNA]</scope>
    <source>
        <strain evidence="1 2">NPDC002173</strain>
    </source>
</reference>
<sequence>MINLAVTNISTTTDTHLDTARRRQGRVALALADLLTLDLSELSWYAPRNGSSIPTLRGVRDGEGGDTSNRVDVVDEWARFLRVTPVWEELAGGSGEYIATGWHMGVRVTVRAFLTSAPLAVRA</sequence>
<name>A0ABW6SKC3_9ACTN</name>
<gene>
    <name evidence="1" type="ORF">ACFYXI_07415</name>
</gene>
<dbReference type="RefSeq" id="WP_387409403.1">
    <property type="nucleotide sequence ID" value="NZ_JBIASD010000004.1"/>
</dbReference>
<protein>
    <submittedName>
        <fullName evidence="1">Uncharacterized protein</fullName>
    </submittedName>
</protein>
<comment type="caution">
    <text evidence="1">The sequence shown here is derived from an EMBL/GenBank/DDBJ whole genome shotgun (WGS) entry which is preliminary data.</text>
</comment>